<evidence type="ECO:0000259" key="3">
    <source>
        <dbReference type="Pfam" id="PF00685"/>
    </source>
</evidence>
<dbReference type="InterPro" id="IPR000863">
    <property type="entry name" value="Sulfotransferase_dom"/>
</dbReference>
<gene>
    <name evidence="4" type="ORF">FN961_04990</name>
</gene>
<evidence type="ECO:0000256" key="2">
    <source>
        <dbReference type="ARBA" id="ARBA00023180"/>
    </source>
</evidence>
<dbReference type="InterPro" id="IPR037359">
    <property type="entry name" value="NST/OST"/>
</dbReference>
<name>A0A553JSJ7_SHEHA</name>
<dbReference type="Gene3D" id="3.40.50.300">
    <property type="entry name" value="P-loop containing nucleotide triphosphate hydrolases"/>
    <property type="match status" value="1"/>
</dbReference>
<dbReference type="PANTHER" id="PTHR10605:SF56">
    <property type="entry name" value="BIFUNCTIONAL HEPARAN SULFATE N-DEACETYLASE_N-SULFOTRANSFERASE"/>
    <property type="match status" value="1"/>
</dbReference>
<accession>A0A553JSJ7</accession>
<dbReference type="OrthoDB" id="9075305at2"/>
<dbReference type="Proteomes" id="UP000318126">
    <property type="component" value="Unassembled WGS sequence"/>
</dbReference>
<dbReference type="RefSeq" id="WP_143563452.1">
    <property type="nucleotide sequence ID" value="NZ_BMPL01000009.1"/>
</dbReference>
<keyword evidence="2" id="KW-0325">Glycoprotein</keyword>
<feature type="domain" description="Sulfotransferase" evidence="3">
    <location>
        <begin position="7"/>
        <end position="264"/>
    </location>
</feature>
<organism evidence="4 5">
    <name type="scientific">Shewanella hanedai</name>
    <name type="common">Alteromonas hanedai</name>
    <dbReference type="NCBI Taxonomy" id="25"/>
    <lineage>
        <taxon>Bacteria</taxon>
        <taxon>Pseudomonadati</taxon>
        <taxon>Pseudomonadota</taxon>
        <taxon>Gammaproteobacteria</taxon>
        <taxon>Alteromonadales</taxon>
        <taxon>Shewanellaceae</taxon>
        <taxon>Shewanella</taxon>
    </lineage>
</organism>
<evidence type="ECO:0000256" key="1">
    <source>
        <dbReference type="ARBA" id="ARBA00022679"/>
    </source>
</evidence>
<dbReference type="GO" id="GO:0008146">
    <property type="term" value="F:sulfotransferase activity"/>
    <property type="evidence" value="ECO:0007669"/>
    <property type="project" value="InterPro"/>
</dbReference>
<keyword evidence="1 4" id="KW-0808">Transferase</keyword>
<reference evidence="5" key="1">
    <citation type="submission" date="2019-07" db="EMBL/GenBank/DDBJ databases">
        <title>Shewanella sp. YLB-08 draft genomic sequence.</title>
        <authorList>
            <person name="Yu L."/>
        </authorList>
    </citation>
    <scope>NUCLEOTIDE SEQUENCE [LARGE SCALE GENOMIC DNA]</scope>
    <source>
        <strain evidence="5">JCM 20706</strain>
    </source>
</reference>
<dbReference type="InterPro" id="IPR027417">
    <property type="entry name" value="P-loop_NTPase"/>
</dbReference>
<comment type="caution">
    <text evidence="4">The sequence shown here is derived from an EMBL/GenBank/DDBJ whole genome shotgun (WGS) entry which is preliminary data.</text>
</comment>
<keyword evidence="5" id="KW-1185">Reference proteome</keyword>
<dbReference type="Pfam" id="PF00685">
    <property type="entry name" value="Sulfotransfer_1"/>
    <property type="match status" value="1"/>
</dbReference>
<dbReference type="SUPFAM" id="SSF52540">
    <property type="entry name" value="P-loop containing nucleoside triphosphate hydrolases"/>
    <property type="match status" value="1"/>
</dbReference>
<sequence length="284" mass="33024">MVNHYPNLFVVGAPRCGTTAMCLYLKQHPSIHLSILKEPHYFATDLMVQPHTVTDEDEYLGLFTDRPINAEGSVWYLQSEAAPKNIQTHCPDAKIIIMLRRPWQQIQSLHSLYLRTTNEDQADLEKAIGLCESRRQGREIPSTSYFHDGLQYLRNASYYDNVKRYLDIFGDRVKVILFDDFIKKTSAVMADTFEFIGVEPCSEIEYDQHQATLKLRNTALHQLRRQPDSVRNKLHRNHVSVHETKEAAHMSEALKLHLMDHYRQDVAATAELLERDLLSLWYQN</sequence>
<dbReference type="EMBL" id="VKGK01000004">
    <property type="protein sequence ID" value="TRY15420.1"/>
    <property type="molecule type" value="Genomic_DNA"/>
</dbReference>
<dbReference type="PANTHER" id="PTHR10605">
    <property type="entry name" value="HEPARAN SULFATE SULFOTRANSFERASE"/>
    <property type="match status" value="1"/>
</dbReference>
<dbReference type="AlphaFoldDB" id="A0A553JSJ7"/>
<evidence type="ECO:0000313" key="4">
    <source>
        <dbReference type="EMBL" id="TRY15420.1"/>
    </source>
</evidence>
<evidence type="ECO:0000313" key="5">
    <source>
        <dbReference type="Proteomes" id="UP000318126"/>
    </source>
</evidence>
<protein>
    <submittedName>
        <fullName evidence="4">Sulfotransferase</fullName>
    </submittedName>
</protein>
<proteinExistence type="predicted"/>